<dbReference type="Pfam" id="PF00171">
    <property type="entry name" value="Aldedh"/>
    <property type="match status" value="1"/>
</dbReference>
<dbReference type="InterPro" id="IPR016163">
    <property type="entry name" value="Ald_DH_C"/>
</dbReference>
<dbReference type="EMBL" id="JADCUA010000013">
    <property type="protein sequence ID" value="KAH9835335.1"/>
    <property type="molecule type" value="Genomic_DNA"/>
</dbReference>
<dbReference type="InterPro" id="IPR015590">
    <property type="entry name" value="Aldehyde_DH_dom"/>
</dbReference>
<dbReference type="PANTHER" id="PTHR43570">
    <property type="entry name" value="ALDEHYDE DEHYDROGENASE"/>
    <property type="match status" value="1"/>
</dbReference>
<evidence type="ECO:0000256" key="3">
    <source>
        <dbReference type="PIRNR" id="PIRNR036492"/>
    </source>
</evidence>
<dbReference type="Proteomes" id="UP000814176">
    <property type="component" value="Unassembled WGS sequence"/>
</dbReference>
<gene>
    <name evidence="7" type="ORF">C8Q71DRAFT_765266</name>
</gene>
<comment type="similarity">
    <text evidence="1 3 5">Belongs to the aldehyde dehydrogenase family.</text>
</comment>
<dbReference type="PROSITE" id="PS00687">
    <property type="entry name" value="ALDEHYDE_DEHYDR_GLU"/>
    <property type="match status" value="1"/>
</dbReference>
<reference evidence="7 8" key="1">
    <citation type="journal article" date="2021" name="Environ. Microbiol.">
        <title>Gene family expansions and transcriptome signatures uncover fungal adaptations to wood decay.</title>
        <authorList>
            <person name="Hage H."/>
            <person name="Miyauchi S."/>
            <person name="Viragh M."/>
            <person name="Drula E."/>
            <person name="Min B."/>
            <person name="Chaduli D."/>
            <person name="Navarro D."/>
            <person name="Favel A."/>
            <person name="Norest M."/>
            <person name="Lesage-Meessen L."/>
            <person name="Balint B."/>
            <person name="Merenyi Z."/>
            <person name="de Eugenio L."/>
            <person name="Morin E."/>
            <person name="Martinez A.T."/>
            <person name="Baldrian P."/>
            <person name="Stursova M."/>
            <person name="Martinez M.J."/>
            <person name="Novotny C."/>
            <person name="Magnuson J.K."/>
            <person name="Spatafora J.W."/>
            <person name="Maurice S."/>
            <person name="Pangilinan J."/>
            <person name="Andreopoulos W."/>
            <person name="LaButti K."/>
            <person name="Hundley H."/>
            <person name="Na H."/>
            <person name="Kuo A."/>
            <person name="Barry K."/>
            <person name="Lipzen A."/>
            <person name="Henrissat B."/>
            <person name="Riley R."/>
            <person name="Ahrendt S."/>
            <person name="Nagy L.G."/>
            <person name="Grigoriev I.V."/>
            <person name="Martin F."/>
            <person name="Rosso M.N."/>
        </authorList>
    </citation>
    <scope>NUCLEOTIDE SEQUENCE [LARGE SCALE GENOMIC DNA]</scope>
    <source>
        <strain evidence="7 8">CIRM-BRFM 1785</strain>
    </source>
</reference>
<dbReference type="PANTHER" id="PTHR43570:SF16">
    <property type="entry name" value="ALDEHYDE DEHYDROGENASE TYPE III, ISOFORM Q"/>
    <property type="match status" value="1"/>
</dbReference>
<name>A0ABQ8KCK8_9APHY</name>
<dbReference type="RefSeq" id="XP_047777768.1">
    <property type="nucleotide sequence ID" value="XM_047924122.1"/>
</dbReference>
<evidence type="ECO:0000259" key="6">
    <source>
        <dbReference type="Pfam" id="PF00171"/>
    </source>
</evidence>
<evidence type="ECO:0000256" key="5">
    <source>
        <dbReference type="RuleBase" id="RU003345"/>
    </source>
</evidence>
<dbReference type="InterPro" id="IPR012394">
    <property type="entry name" value="Aldehyde_DH_NAD(P)"/>
</dbReference>
<dbReference type="Gene3D" id="3.40.605.10">
    <property type="entry name" value="Aldehyde Dehydrogenase, Chain A, domain 1"/>
    <property type="match status" value="1"/>
</dbReference>
<proteinExistence type="inferred from homology"/>
<feature type="active site" evidence="4">
    <location>
        <position position="220"/>
    </location>
</feature>
<accession>A0ABQ8KCK8</accession>
<dbReference type="Gene3D" id="3.40.309.10">
    <property type="entry name" value="Aldehyde Dehydrogenase, Chain A, domain 2"/>
    <property type="match status" value="1"/>
</dbReference>
<dbReference type="InterPro" id="IPR029510">
    <property type="entry name" value="Ald_DH_CS_GLU"/>
</dbReference>
<evidence type="ECO:0000256" key="4">
    <source>
        <dbReference type="PROSITE-ProRule" id="PRU10007"/>
    </source>
</evidence>
<comment type="caution">
    <text evidence="7">The sequence shown here is derived from an EMBL/GenBank/DDBJ whole genome shotgun (WGS) entry which is preliminary data.</text>
</comment>
<dbReference type="SUPFAM" id="SSF53720">
    <property type="entry name" value="ALDH-like"/>
    <property type="match status" value="1"/>
</dbReference>
<dbReference type="InterPro" id="IPR016162">
    <property type="entry name" value="Ald_DH_N"/>
</dbReference>
<dbReference type="GeneID" id="72004854"/>
<feature type="domain" description="Aldehyde dehydrogenase" evidence="6">
    <location>
        <begin position="7"/>
        <end position="438"/>
    </location>
</feature>
<dbReference type="InterPro" id="IPR016161">
    <property type="entry name" value="Ald_DH/histidinol_DH"/>
</dbReference>
<evidence type="ECO:0000256" key="1">
    <source>
        <dbReference type="ARBA" id="ARBA00009986"/>
    </source>
</evidence>
<organism evidence="7 8">
    <name type="scientific">Rhodofomes roseus</name>
    <dbReference type="NCBI Taxonomy" id="34475"/>
    <lineage>
        <taxon>Eukaryota</taxon>
        <taxon>Fungi</taxon>
        <taxon>Dikarya</taxon>
        <taxon>Basidiomycota</taxon>
        <taxon>Agaricomycotina</taxon>
        <taxon>Agaricomycetes</taxon>
        <taxon>Polyporales</taxon>
        <taxon>Rhodofomes</taxon>
    </lineage>
</organism>
<protein>
    <recommendedName>
        <fullName evidence="3">Aldehyde dehydrogenase</fullName>
    </recommendedName>
</protein>
<evidence type="ECO:0000313" key="7">
    <source>
        <dbReference type="EMBL" id="KAH9835335.1"/>
    </source>
</evidence>
<dbReference type="PIRSF" id="PIRSF036492">
    <property type="entry name" value="ALDH"/>
    <property type="match status" value="1"/>
</dbReference>
<evidence type="ECO:0000313" key="8">
    <source>
        <dbReference type="Proteomes" id="UP000814176"/>
    </source>
</evidence>
<sequence>MSFTELRYHTLDEISEVYERLQKTFRAGKTRPFDYRRRQLHQLGRLVQENLSALEAAVGEDLGKPKLETVGELNGVIAGVRYAIDNVEQWARPEKVEVVEDFKKGWDATVYKVPHGVVLVIGPWNYPYILNLGPLLGAIAAGCTCVVKPSELAPASSKLMEELCARYLDPDSYSILNGAVPETTHLLELRWDHILFTGSGRTGRIVAASAAKHATPVTLELGGKSPVVIADDADLDLAAKRVLHGKGQNSGQLCVSPDHVYVPRSKQDAFIAALLKHYDAFWPDGPFHESARWGKIVNPSHHARLRALLSRTKGEIVRGGRYDGEARIAPTIVKNVVPDDALMEEELFGPILPLVPVDDMEQTIRLLNAQTVPLVLYLFTNSENVKQQFLERTNSGTLVINDTTSQLAVYEMPFGGQRDSGYGRWNGKYTFDTFTHLRSYIHVPLAAEPFMDGRYMPYTDGKYEAMAAIVKAPLPKL</sequence>
<keyword evidence="8" id="KW-1185">Reference proteome</keyword>
<evidence type="ECO:0000256" key="2">
    <source>
        <dbReference type="ARBA" id="ARBA00023002"/>
    </source>
</evidence>
<keyword evidence="2 3" id="KW-0560">Oxidoreductase</keyword>